<accession>A0A147HUK2</accession>
<dbReference type="RefSeq" id="WP_058734037.1">
    <property type="nucleotide sequence ID" value="NZ_LDTD01000098.1"/>
</dbReference>
<keyword evidence="2 3" id="KW-0732">Signal</keyword>
<gene>
    <name evidence="4" type="ORF">NS319_13315</name>
</gene>
<dbReference type="EMBL" id="LDTD01000098">
    <property type="protein sequence ID" value="KTT68549.1"/>
    <property type="molecule type" value="Genomic_DNA"/>
</dbReference>
<evidence type="ECO:0000256" key="2">
    <source>
        <dbReference type="ARBA" id="ARBA00022729"/>
    </source>
</evidence>
<organism evidence="4 5">
    <name type="scientific">Sphingomonas sanguinis</name>
    <dbReference type="NCBI Taxonomy" id="33051"/>
    <lineage>
        <taxon>Bacteria</taxon>
        <taxon>Pseudomonadati</taxon>
        <taxon>Pseudomonadota</taxon>
        <taxon>Alphaproteobacteria</taxon>
        <taxon>Sphingomonadales</taxon>
        <taxon>Sphingomonadaceae</taxon>
        <taxon>Sphingomonas</taxon>
    </lineage>
</organism>
<evidence type="ECO:0000256" key="1">
    <source>
        <dbReference type="ARBA" id="ARBA00017922"/>
    </source>
</evidence>
<comment type="caution">
    <text evidence="4">The sequence shown here is derived from an EMBL/GenBank/DDBJ whole genome shotgun (WGS) entry which is preliminary data.</text>
</comment>
<dbReference type="PROSITE" id="PS51257">
    <property type="entry name" value="PROKAR_LIPOPROTEIN"/>
    <property type="match status" value="1"/>
</dbReference>
<sequence length="169" mass="17462">MRRSVLALVATLVLAGCGQGADSIDNAAGDRLETASIAAGLVADPAAVPLDGMWSRDTDRMCILPRGAKDGDPVRRIGVVLDYGEGQGCVASGTLERSGAELKVALGACRFRARFDGDSIQFPAGLPTECNTLCTGRATLSALIVERISTSVAEARALRSPDGKALCVD</sequence>
<evidence type="ECO:0000256" key="3">
    <source>
        <dbReference type="SAM" id="SignalP"/>
    </source>
</evidence>
<dbReference type="InterPro" id="IPR012640">
    <property type="entry name" value="Membr_lipoprot_lipid_attach_CS"/>
</dbReference>
<dbReference type="AlphaFoldDB" id="A0A147HUK2"/>
<dbReference type="Pfam" id="PF08139">
    <property type="entry name" value="LPAM_1"/>
    <property type="match status" value="1"/>
</dbReference>
<dbReference type="Proteomes" id="UP000072867">
    <property type="component" value="Unassembled WGS sequence"/>
</dbReference>
<proteinExistence type="predicted"/>
<feature type="signal peptide" evidence="3">
    <location>
        <begin position="1"/>
        <end position="20"/>
    </location>
</feature>
<feature type="chain" id="PRO_5007547964" description="Type IV secretion system putative lipoprotein virB7" evidence="3">
    <location>
        <begin position="21"/>
        <end position="169"/>
    </location>
</feature>
<name>A0A147HUK2_9SPHN</name>
<reference evidence="4 5" key="1">
    <citation type="journal article" date="2016" name="Front. Microbiol.">
        <title>Genomic Resource of Rice Seed Associated Bacteria.</title>
        <authorList>
            <person name="Midha S."/>
            <person name="Bansal K."/>
            <person name="Sharma S."/>
            <person name="Kumar N."/>
            <person name="Patil P.P."/>
            <person name="Chaudhry V."/>
            <person name="Patil P.B."/>
        </authorList>
    </citation>
    <scope>NUCLEOTIDE SEQUENCE [LARGE SCALE GENOMIC DNA]</scope>
    <source>
        <strain evidence="4 5">NS319</strain>
    </source>
</reference>
<evidence type="ECO:0000313" key="5">
    <source>
        <dbReference type="Proteomes" id="UP000072867"/>
    </source>
</evidence>
<dbReference type="STRING" id="33051.SB4_01665"/>
<evidence type="ECO:0000313" key="4">
    <source>
        <dbReference type="EMBL" id="KTT68549.1"/>
    </source>
</evidence>
<dbReference type="PATRIC" id="fig|33051.3.peg.4056"/>
<protein>
    <recommendedName>
        <fullName evidence="1">Type IV secretion system putative lipoprotein virB7</fullName>
    </recommendedName>
</protein>